<feature type="domain" description="AB hydrolase-1" evidence="2">
    <location>
        <begin position="17"/>
        <end position="252"/>
    </location>
</feature>
<proteinExistence type="predicted"/>
<dbReference type="Pfam" id="PF00561">
    <property type="entry name" value="Abhydrolase_1"/>
    <property type="match status" value="1"/>
</dbReference>
<keyword evidence="1 3" id="KW-0378">Hydrolase</keyword>
<dbReference type="RefSeq" id="WP_119714477.1">
    <property type="nucleotide sequence ID" value="NZ_OMOH01000001.1"/>
</dbReference>
<evidence type="ECO:0000259" key="2">
    <source>
        <dbReference type="Pfam" id="PF00561"/>
    </source>
</evidence>
<dbReference type="OrthoDB" id="63519at2"/>
<evidence type="ECO:0000313" key="3">
    <source>
        <dbReference type="EMBL" id="SPF67187.1"/>
    </source>
</evidence>
<reference evidence="4" key="1">
    <citation type="submission" date="2018-02" db="EMBL/GenBank/DDBJ databases">
        <authorList>
            <person name="Hornung B."/>
        </authorList>
    </citation>
    <scope>NUCLEOTIDE SEQUENCE [LARGE SCALE GENOMIC DNA]</scope>
</reference>
<dbReference type="PANTHER" id="PTHR46118">
    <property type="entry name" value="PROTEIN ABHD11"/>
    <property type="match status" value="1"/>
</dbReference>
<dbReference type="InterPro" id="IPR000073">
    <property type="entry name" value="AB_hydrolase_1"/>
</dbReference>
<accession>A0A375HXE7</accession>
<dbReference type="GO" id="GO:0052689">
    <property type="term" value="F:carboxylic ester hydrolase activity"/>
    <property type="evidence" value="ECO:0007669"/>
    <property type="project" value="TreeGrafter"/>
</dbReference>
<name>A0A375HXE7_9ACTN</name>
<dbReference type="PANTHER" id="PTHR46118:SF4">
    <property type="entry name" value="PROTEIN ABHD11"/>
    <property type="match status" value="1"/>
</dbReference>
<organism evidence="3 4">
    <name type="scientific">Propionibacterium ruminifibrarum</name>
    <dbReference type="NCBI Taxonomy" id="1962131"/>
    <lineage>
        <taxon>Bacteria</taxon>
        <taxon>Bacillati</taxon>
        <taxon>Actinomycetota</taxon>
        <taxon>Actinomycetes</taxon>
        <taxon>Propionibacteriales</taxon>
        <taxon>Propionibacteriaceae</taxon>
        <taxon>Propionibacterium</taxon>
    </lineage>
</organism>
<dbReference type="InterPro" id="IPR029058">
    <property type="entry name" value="AB_hydrolase_fold"/>
</dbReference>
<dbReference type="SUPFAM" id="SSF53474">
    <property type="entry name" value="alpha/beta-Hydrolases"/>
    <property type="match status" value="1"/>
</dbReference>
<dbReference type="AlphaFoldDB" id="A0A375HXE7"/>
<protein>
    <submittedName>
        <fullName evidence="3">Alpha/beta hydrolase fold signature</fullName>
    </submittedName>
</protein>
<gene>
    <name evidence="3" type="ORF">PROPJV5_0197</name>
</gene>
<evidence type="ECO:0000313" key="4">
    <source>
        <dbReference type="Proteomes" id="UP000265962"/>
    </source>
</evidence>
<dbReference type="Gene3D" id="3.40.50.1820">
    <property type="entry name" value="alpha/beta hydrolase"/>
    <property type="match status" value="1"/>
</dbReference>
<dbReference type="PRINTS" id="PR00111">
    <property type="entry name" value="ABHYDROLASE"/>
</dbReference>
<keyword evidence="4" id="KW-1185">Reference proteome</keyword>
<dbReference type="EMBL" id="OMOH01000001">
    <property type="protein sequence ID" value="SPF67187.1"/>
    <property type="molecule type" value="Genomic_DNA"/>
</dbReference>
<dbReference type="Proteomes" id="UP000265962">
    <property type="component" value="Unassembled WGS sequence"/>
</dbReference>
<evidence type="ECO:0000256" key="1">
    <source>
        <dbReference type="ARBA" id="ARBA00022801"/>
    </source>
</evidence>
<sequence length="266" mass="29008">MTTTGLHVTTTGTGPRPVVFLHGFLGQGRNLATAARSIGDLATSLLVDVPNHGRSGWTEHFDYLQFADIIADAVRAGGAVTRPVTLVGHSMGGKIAMCLTLRHPDLVERLVVVDASPARYERTEFFERVVEAMAALGTEGIASRDHADTALSSLVPDEATRGFLLQNLYRGPSADGPTWQWRCNVAMLRAELDRMADFPSMGGASWDGPVLWVAGARSDHVHPSHTRAMRALFPRTRLVRVKDAGHWVHADQPKVFAQLLRAFLVE</sequence>